<dbReference type="Gene3D" id="3.90.226.10">
    <property type="entry name" value="2-enoyl-CoA Hydratase, Chain A, domain 1"/>
    <property type="match status" value="1"/>
</dbReference>
<evidence type="ECO:0000256" key="1">
    <source>
        <dbReference type="ARBA" id="ARBA00005254"/>
    </source>
</evidence>
<dbReference type="PANTHER" id="PTHR42964">
    <property type="entry name" value="ENOYL-COA HYDRATASE"/>
    <property type="match status" value="1"/>
</dbReference>
<sequence length="259" mass="29378">MSGYHFKTLGIEETAGCVTVTIDRSEHNNSINILLLNEINLLFDNVELNPDVRLVILKGNNQVFCTGMDFDEVVKIDHNNRDEVEKYASSYFSLLERFTRTCKIIVSIIDGKATAGGIGFVAASDYAIATERASFSLSETLFGLLPACVIPFLIRRTGFQKAYLMTLTTQNINAEKAYSSGLIDELTNTPDESVRLFLLRVNRIKAETVVDLKEYFKRMWIINEQVKKDAVNQITELLCKHDNMEKIKAFVEKGQFPWE</sequence>
<dbReference type="NCBIfam" id="NF005498">
    <property type="entry name" value="PRK07112.1"/>
    <property type="match status" value="1"/>
</dbReference>
<name>A0A286TTC8_9BACT</name>
<comment type="similarity">
    <text evidence="1">Belongs to the enoyl-CoA hydratase/isomerase family.</text>
</comment>
<dbReference type="Pfam" id="PF00378">
    <property type="entry name" value="ECH_1"/>
    <property type="match status" value="1"/>
</dbReference>
<dbReference type="PANTHER" id="PTHR42964:SF1">
    <property type="entry name" value="POLYKETIDE BIOSYNTHESIS ENOYL-COA HYDRATASE PKSH-RELATED"/>
    <property type="match status" value="1"/>
</dbReference>
<dbReference type="OrthoDB" id="370015at2"/>
<dbReference type="InterPro" id="IPR029045">
    <property type="entry name" value="ClpP/crotonase-like_dom_sf"/>
</dbReference>
<dbReference type="CDD" id="cd06558">
    <property type="entry name" value="crotonase-like"/>
    <property type="match status" value="1"/>
</dbReference>
<reference evidence="3" key="1">
    <citation type="journal article" date="2017" name="Environ. Microbiol. Rep.">
        <title>Genetic Diversity of Marine Anaerobic Ammonium-Oxidizing Bacteria as Revealed by Genomic and Proteomic Analyses of 'Candidatus Scalindua japonica'.</title>
        <authorList>
            <person name="Oshiki M."/>
            <person name="Mizuto K."/>
            <person name="Kimura Z."/>
            <person name="Kindaichi T."/>
            <person name="Satoh H."/>
            <person name="Okabe S."/>
        </authorList>
    </citation>
    <scope>NUCLEOTIDE SEQUENCE [LARGE SCALE GENOMIC DNA]</scope>
    <source>
        <strain evidence="3">husup-a2</strain>
    </source>
</reference>
<evidence type="ECO:0000313" key="3">
    <source>
        <dbReference type="Proteomes" id="UP000218542"/>
    </source>
</evidence>
<keyword evidence="3" id="KW-1185">Reference proteome</keyword>
<dbReference type="GO" id="GO:0003824">
    <property type="term" value="F:catalytic activity"/>
    <property type="evidence" value="ECO:0007669"/>
    <property type="project" value="UniProtKB-ARBA"/>
</dbReference>
<gene>
    <name evidence="2" type="primary">jumI</name>
    <name evidence="2" type="ORF">SCALIN_C01_0100</name>
</gene>
<dbReference type="AlphaFoldDB" id="A0A286TTC8"/>
<dbReference type="Gene3D" id="6.10.30.40">
    <property type="match status" value="1"/>
</dbReference>
<comment type="caution">
    <text evidence="2">The sequence shown here is derived from an EMBL/GenBank/DDBJ whole genome shotgun (WGS) entry which is preliminary data.</text>
</comment>
<dbReference type="InterPro" id="IPR051683">
    <property type="entry name" value="Enoyl-CoA_Hydratase/Isomerase"/>
</dbReference>
<protein>
    <submittedName>
        <fullName evidence="2">Enoyl-CoA hydratase/carnithine racemase</fullName>
    </submittedName>
</protein>
<evidence type="ECO:0000313" key="2">
    <source>
        <dbReference type="EMBL" id="GAX59169.1"/>
    </source>
</evidence>
<proteinExistence type="inferred from homology"/>
<dbReference type="InterPro" id="IPR001753">
    <property type="entry name" value="Enoyl-CoA_hydra/iso"/>
</dbReference>
<organism evidence="2 3">
    <name type="scientific">Candidatus Scalindua japonica</name>
    <dbReference type="NCBI Taxonomy" id="1284222"/>
    <lineage>
        <taxon>Bacteria</taxon>
        <taxon>Pseudomonadati</taxon>
        <taxon>Planctomycetota</taxon>
        <taxon>Candidatus Brocadiia</taxon>
        <taxon>Candidatus Brocadiales</taxon>
        <taxon>Candidatus Scalinduaceae</taxon>
        <taxon>Candidatus Scalindua</taxon>
    </lineage>
</organism>
<dbReference type="Proteomes" id="UP000218542">
    <property type="component" value="Unassembled WGS sequence"/>
</dbReference>
<dbReference type="SUPFAM" id="SSF52096">
    <property type="entry name" value="ClpP/crotonase"/>
    <property type="match status" value="1"/>
</dbReference>
<accession>A0A286TTC8</accession>
<dbReference type="EMBL" id="BAOS01000001">
    <property type="protein sequence ID" value="GAX59169.1"/>
    <property type="molecule type" value="Genomic_DNA"/>
</dbReference>
<dbReference type="RefSeq" id="WP_096892306.1">
    <property type="nucleotide sequence ID" value="NZ_BAOS01000001.1"/>
</dbReference>